<keyword evidence="3 6" id="KW-0808">Transferase</keyword>
<name>F0FB10_9BACT</name>
<dbReference type="GO" id="GO:0008173">
    <property type="term" value="F:RNA methyltransferase activity"/>
    <property type="evidence" value="ECO:0007669"/>
    <property type="project" value="InterPro"/>
</dbReference>
<evidence type="ECO:0000256" key="1">
    <source>
        <dbReference type="ARBA" id="ARBA00007228"/>
    </source>
</evidence>
<dbReference type="Pfam" id="PF22435">
    <property type="entry name" value="MRM3-like_sub_bind"/>
    <property type="match status" value="1"/>
</dbReference>
<proteinExistence type="inferred from homology"/>
<dbReference type="InterPro" id="IPR001537">
    <property type="entry name" value="SpoU_MeTrfase"/>
</dbReference>
<evidence type="ECO:0000259" key="4">
    <source>
        <dbReference type="Pfam" id="PF00588"/>
    </source>
</evidence>
<feature type="domain" description="tRNA/rRNA methyltransferase SpoU type" evidence="4">
    <location>
        <begin position="94"/>
        <end position="234"/>
    </location>
</feature>
<sequence length="242" mass="27032">MISKNKAKLIHTLETRKGREKAGLFVAEGPKIVNDLLHEGFVAEEILDNLDDIRKVSFLKHPQPVLGVFRLPAADRETPPAYSDIFRQYLDNRLVLALDGVQDPGNLGTIIRIADWFGIENIFCSQETADCWNPKVVQATMGSIARVKLHYLNLNRLTEGLPADYPVYATLLDGDSLYEYPLSKQGMIVMGNEGNGITPMLRSKINRKLLIPNYPPGRKTAESLNVAIATSIVCAEFRRRQG</sequence>
<dbReference type="STRING" id="888743.HMPREF9141_2777"/>
<dbReference type="Gene3D" id="3.40.1280.10">
    <property type="match status" value="1"/>
</dbReference>
<dbReference type="GO" id="GO:0032259">
    <property type="term" value="P:methylation"/>
    <property type="evidence" value="ECO:0007669"/>
    <property type="project" value="UniProtKB-KW"/>
</dbReference>
<evidence type="ECO:0000259" key="5">
    <source>
        <dbReference type="Pfam" id="PF22435"/>
    </source>
</evidence>
<reference evidence="6 7" key="1">
    <citation type="submission" date="2011-01" db="EMBL/GenBank/DDBJ databases">
        <authorList>
            <person name="Muzny D."/>
            <person name="Qin X."/>
            <person name="Deng J."/>
            <person name="Jiang H."/>
            <person name="Liu Y."/>
            <person name="Qu J."/>
            <person name="Song X.-Z."/>
            <person name="Zhang L."/>
            <person name="Thornton R."/>
            <person name="Coyle M."/>
            <person name="Francisco L."/>
            <person name="Jackson L."/>
            <person name="Javaid M."/>
            <person name="Korchina V."/>
            <person name="Kovar C."/>
            <person name="Mata R."/>
            <person name="Mathew T."/>
            <person name="Ngo R."/>
            <person name="Nguyen L."/>
            <person name="Nguyen N."/>
            <person name="Okwuonu G."/>
            <person name="Ongeri F."/>
            <person name="Pham C."/>
            <person name="Simmons D."/>
            <person name="Wilczek-Boney K."/>
            <person name="Hale W."/>
            <person name="Jakkamsetti A."/>
            <person name="Pham P."/>
            <person name="Ruth R."/>
            <person name="San Lucas F."/>
            <person name="Warren J."/>
            <person name="Zhang J."/>
            <person name="Zhao Z."/>
            <person name="Zhou C."/>
            <person name="Zhu D."/>
            <person name="Lee S."/>
            <person name="Bess C."/>
            <person name="Blankenburg K."/>
            <person name="Forbes L."/>
            <person name="Fu Q."/>
            <person name="Gubbala S."/>
            <person name="Hirani K."/>
            <person name="Jayaseelan J.C."/>
            <person name="Lara F."/>
            <person name="Munidasa M."/>
            <person name="Palculict T."/>
            <person name="Patil S."/>
            <person name="Pu L.-L."/>
            <person name="Saada N."/>
            <person name="Tang L."/>
            <person name="Weissenberger G."/>
            <person name="Zhu Y."/>
            <person name="Hemphill L."/>
            <person name="Shang Y."/>
            <person name="Youmans B."/>
            <person name="Ayvaz T."/>
            <person name="Ross M."/>
            <person name="Santibanez J."/>
            <person name="Aqrawi P."/>
            <person name="Gross S."/>
            <person name="Joshi V."/>
            <person name="Fowler G."/>
            <person name="Nazareth L."/>
            <person name="Reid J."/>
            <person name="Worley K."/>
            <person name="Petrosino J."/>
            <person name="Highlander S."/>
            <person name="Gibbs R."/>
        </authorList>
    </citation>
    <scope>NUCLEOTIDE SEQUENCE [LARGE SCALE GENOMIC DNA]</scope>
    <source>
        <strain evidence="6 7">DSM 16608</strain>
    </source>
</reference>
<organism evidence="6 7">
    <name type="scientific">Prevotella multiformis DSM 16608</name>
    <dbReference type="NCBI Taxonomy" id="888743"/>
    <lineage>
        <taxon>Bacteria</taxon>
        <taxon>Pseudomonadati</taxon>
        <taxon>Bacteroidota</taxon>
        <taxon>Bacteroidia</taxon>
        <taxon>Bacteroidales</taxon>
        <taxon>Prevotellaceae</taxon>
        <taxon>Prevotella</taxon>
    </lineage>
</organism>
<dbReference type="InterPro" id="IPR029026">
    <property type="entry name" value="tRNA_m1G_MTases_N"/>
</dbReference>
<dbReference type="SUPFAM" id="SSF55315">
    <property type="entry name" value="L30e-like"/>
    <property type="match status" value="1"/>
</dbReference>
<keyword evidence="7" id="KW-1185">Reference proteome</keyword>
<dbReference type="eggNOG" id="COG0566">
    <property type="taxonomic scope" value="Bacteria"/>
</dbReference>
<keyword evidence="2 6" id="KW-0489">Methyltransferase</keyword>
<dbReference type="OrthoDB" id="9785673at2"/>
<dbReference type="Pfam" id="PF00588">
    <property type="entry name" value="SpoU_methylase"/>
    <property type="match status" value="1"/>
</dbReference>
<comment type="similarity">
    <text evidence="1">Belongs to the class IV-like SAM-binding methyltransferase superfamily. RNA methyltransferase TrmH family.</text>
</comment>
<dbReference type="PANTHER" id="PTHR43191">
    <property type="entry name" value="RRNA METHYLTRANSFERASE 3"/>
    <property type="match status" value="1"/>
</dbReference>
<dbReference type="InterPro" id="IPR051259">
    <property type="entry name" value="rRNA_Methyltransferase"/>
</dbReference>
<evidence type="ECO:0000256" key="3">
    <source>
        <dbReference type="ARBA" id="ARBA00022679"/>
    </source>
</evidence>
<dbReference type="EMBL" id="AEWX01000047">
    <property type="protein sequence ID" value="EGC18773.1"/>
    <property type="molecule type" value="Genomic_DNA"/>
</dbReference>
<feature type="domain" description="MRM3-like substrate binding" evidence="5">
    <location>
        <begin position="5"/>
        <end position="47"/>
    </location>
</feature>
<protein>
    <submittedName>
        <fullName evidence="6">RNA methyltransferase, TrmH family</fullName>
    </submittedName>
</protein>
<dbReference type="SUPFAM" id="SSF75217">
    <property type="entry name" value="alpha/beta knot"/>
    <property type="match status" value="1"/>
</dbReference>
<gene>
    <name evidence="6" type="ORF">HMPREF9141_2777</name>
</gene>
<dbReference type="InterPro" id="IPR029064">
    <property type="entry name" value="Ribosomal_eL30-like_sf"/>
</dbReference>
<comment type="caution">
    <text evidence="6">The sequence shown here is derived from an EMBL/GenBank/DDBJ whole genome shotgun (WGS) entry which is preliminary data.</text>
</comment>
<evidence type="ECO:0000313" key="7">
    <source>
        <dbReference type="Proteomes" id="UP000005697"/>
    </source>
</evidence>
<dbReference type="InterPro" id="IPR029028">
    <property type="entry name" value="Alpha/beta_knot_MTases"/>
</dbReference>
<dbReference type="InterPro" id="IPR053888">
    <property type="entry name" value="MRM3-like_sub_bind"/>
</dbReference>
<dbReference type="Proteomes" id="UP000005697">
    <property type="component" value="Unassembled WGS sequence"/>
</dbReference>
<dbReference type="PANTHER" id="PTHR43191:SF2">
    <property type="entry name" value="RRNA METHYLTRANSFERASE 3, MITOCHONDRIAL"/>
    <property type="match status" value="1"/>
</dbReference>
<evidence type="ECO:0000313" key="6">
    <source>
        <dbReference type="EMBL" id="EGC18773.1"/>
    </source>
</evidence>
<dbReference type="HOGENOM" id="CLU_021322_3_2_10"/>
<dbReference type="RefSeq" id="WP_007367514.1">
    <property type="nucleotide sequence ID" value="NZ_GL872282.1"/>
</dbReference>
<dbReference type="AlphaFoldDB" id="F0FB10"/>
<dbReference type="CDD" id="cd18109">
    <property type="entry name" value="SpoU-like_RNA-MTase"/>
    <property type="match status" value="1"/>
</dbReference>
<dbReference type="GO" id="GO:0003723">
    <property type="term" value="F:RNA binding"/>
    <property type="evidence" value="ECO:0007669"/>
    <property type="project" value="InterPro"/>
</dbReference>
<dbReference type="Gene3D" id="3.30.1330.30">
    <property type="match status" value="1"/>
</dbReference>
<dbReference type="GO" id="GO:0006396">
    <property type="term" value="P:RNA processing"/>
    <property type="evidence" value="ECO:0007669"/>
    <property type="project" value="InterPro"/>
</dbReference>
<evidence type="ECO:0000256" key="2">
    <source>
        <dbReference type="ARBA" id="ARBA00022603"/>
    </source>
</evidence>
<accession>F0FB10</accession>